<dbReference type="Pfam" id="PF00057">
    <property type="entry name" value="Ldl_recept_a"/>
    <property type="match status" value="1"/>
</dbReference>
<organism evidence="2 3">
    <name type="scientific">Desmophyllum pertusum</name>
    <dbReference type="NCBI Taxonomy" id="174260"/>
    <lineage>
        <taxon>Eukaryota</taxon>
        <taxon>Metazoa</taxon>
        <taxon>Cnidaria</taxon>
        <taxon>Anthozoa</taxon>
        <taxon>Hexacorallia</taxon>
        <taxon>Scleractinia</taxon>
        <taxon>Caryophylliina</taxon>
        <taxon>Caryophylliidae</taxon>
        <taxon>Desmophyllum</taxon>
    </lineage>
</organism>
<dbReference type="EMBL" id="MU825880">
    <property type="protein sequence ID" value="KAJ7385555.1"/>
    <property type="molecule type" value="Genomic_DNA"/>
</dbReference>
<dbReference type="SUPFAM" id="SSF57424">
    <property type="entry name" value="LDL receptor-like module"/>
    <property type="match status" value="1"/>
</dbReference>
<proteinExistence type="predicted"/>
<dbReference type="OrthoDB" id="5986145at2759"/>
<accession>A0A9W9ZQI3</accession>
<evidence type="ECO:0000313" key="2">
    <source>
        <dbReference type="EMBL" id="KAJ7385555.1"/>
    </source>
</evidence>
<comment type="caution">
    <text evidence="2">The sequence shown here is derived from an EMBL/GenBank/DDBJ whole genome shotgun (WGS) entry which is preliminary data.</text>
</comment>
<gene>
    <name evidence="2" type="ORF">OS493_015133</name>
</gene>
<evidence type="ECO:0000256" key="1">
    <source>
        <dbReference type="ARBA" id="ARBA00023157"/>
    </source>
</evidence>
<protein>
    <submittedName>
        <fullName evidence="2">Uncharacterized protein</fullName>
    </submittedName>
</protein>
<dbReference type="AlphaFoldDB" id="A0A9W9ZQI3"/>
<sequence>MNNECIPFISVYRELSEKGKLLKCASGGFYIQNIHRCNGISECPDESDEKGCDDVVCKDEEGGTFLIKDENGWSVSPCLDCHCKGGLMTCRWTLSINFPGYFRGIYEHKENCAQPLCNVAKFVREKRTHCEGVEFIKDDGIYFKGQMWKSDGSHFYFPEPMSSGPRVQQ</sequence>
<evidence type="ECO:0000313" key="3">
    <source>
        <dbReference type="Proteomes" id="UP001163046"/>
    </source>
</evidence>
<dbReference type="InterPro" id="IPR002172">
    <property type="entry name" value="LDrepeatLR_classA_rpt"/>
</dbReference>
<dbReference type="InterPro" id="IPR036055">
    <property type="entry name" value="LDL_receptor-like_sf"/>
</dbReference>
<keyword evidence="1" id="KW-1015">Disulfide bond</keyword>
<keyword evidence="3" id="KW-1185">Reference proteome</keyword>
<name>A0A9W9ZQI3_9CNID</name>
<dbReference type="Gene3D" id="4.10.400.10">
    <property type="entry name" value="Low-density Lipoprotein Receptor"/>
    <property type="match status" value="1"/>
</dbReference>
<dbReference type="Proteomes" id="UP001163046">
    <property type="component" value="Unassembled WGS sequence"/>
</dbReference>
<reference evidence="2" key="1">
    <citation type="submission" date="2023-01" db="EMBL/GenBank/DDBJ databases">
        <title>Genome assembly of the deep-sea coral Lophelia pertusa.</title>
        <authorList>
            <person name="Herrera S."/>
            <person name="Cordes E."/>
        </authorList>
    </citation>
    <scope>NUCLEOTIDE SEQUENCE</scope>
    <source>
        <strain evidence="2">USNM1676648</strain>
        <tissue evidence="2">Polyp</tissue>
    </source>
</reference>